<dbReference type="Proteomes" id="UP000593574">
    <property type="component" value="Unassembled WGS sequence"/>
</dbReference>
<dbReference type="Gene3D" id="3.60.40.10">
    <property type="entry name" value="PPM-type phosphatase domain"/>
    <property type="match status" value="1"/>
</dbReference>
<reference evidence="1 2" key="1">
    <citation type="journal article" date="2019" name="Genome Biol. Evol.">
        <title>Insights into the evolution of the New World diploid cottons (Gossypium, subgenus Houzingenia) based on genome sequencing.</title>
        <authorList>
            <person name="Grover C.E."/>
            <person name="Arick M.A. 2nd"/>
            <person name="Thrash A."/>
            <person name="Conover J.L."/>
            <person name="Sanders W.S."/>
            <person name="Peterson D.G."/>
            <person name="Frelichowski J.E."/>
            <person name="Scheffler J.A."/>
            <person name="Scheffler B.E."/>
            <person name="Wendel J.F."/>
        </authorList>
    </citation>
    <scope>NUCLEOTIDE SEQUENCE [LARGE SCALE GENOMIC DNA]</scope>
    <source>
        <strain evidence="1">4</strain>
        <tissue evidence="1">Leaf</tissue>
    </source>
</reference>
<organism evidence="1 2">
    <name type="scientific">Gossypium laxum</name>
    <dbReference type="NCBI Taxonomy" id="34288"/>
    <lineage>
        <taxon>Eukaryota</taxon>
        <taxon>Viridiplantae</taxon>
        <taxon>Streptophyta</taxon>
        <taxon>Embryophyta</taxon>
        <taxon>Tracheophyta</taxon>
        <taxon>Spermatophyta</taxon>
        <taxon>Magnoliopsida</taxon>
        <taxon>eudicotyledons</taxon>
        <taxon>Gunneridae</taxon>
        <taxon>Pentapetalae</taxon>
        <taxon>rosids</taxon>
        <taxon>malvids</taxon>
        <taxon>Malvales</taxon>
        <taxon>Malvaceae</taxon>
        <taxon>Malvoideae</taxon>
        <taxon>Gossypium</taxon>
    </lineage>
</organism>
<accession>A0A7J9AZM8</accession>
<name>A0A7J9AZM8_9ROSI</name>
<proteinExistence type="predicted"/>
<evidence type="ECO:0000313" key="1">
    <source>
        <dbReference type="EMBL" id="MBA0729555.1"/>
    </source>
</evidence>
<sequence>MSNQEAIDIAKNVKDPQKAFKQLIAKAVKRESKDDISYVLVRFRG</sequence>
<dbReference type="InterPro" id="IPR036457">
    <property type="entry name" value="PPM-type-like_dom_sf"/>
</dbReference>
<protein>
    <recommendedName>
        <fullName evidence="3">PPM-type phosphatase domain-containing protein</fullName>
    </recommendedName>
</protein>
<dbReference type="AlphaFoldDB" id="A0A7J9AZM8"/>
<dbReference type="SUPFAM" id="SSF81606">
    <property type="entry name" value="PP2C-like"/>
    <property type="match status" value="1"/>
</dbReference>
<gene>
    <name evidence="1" type="ORF">Golax_020628</name>
</gene>
<evidence type="ECO:0008006" key="3">
    <source>
        <dbReference type="Google" id="ProtNLM"/>
    </source>
</evidence>
<comment type="caution">
    <text evidence="1">The sequence shown here is derived from an EMBL/GenBank/DDBJ whole genome shotgun (WGS) entry which is preliminary data.</text>
</comment>
<evidence type="ECO:0000313" key="2">
    <source>
        <dbReference type="Proteomes" id="UP000593574"/>
    </source>
</evidence>
<dbReference type="EMBL" id="JABEZV010438327">
    <property type="protein sequence ID" value="MBA0729555.1"/>
    <property type="molecule type" value="Genomic_DNA"/>
</dbReference>
<keyword evidence="2" id="KW-1185">Reference proteome</keyword>